<accession>A0A9P1CT52</accession>
<dbReference type="EMBL" id="CAMXCT030002258">
    <property type="protein sequence ID" value="CAL4784195.1"/>
    <property type="molecule type" value="Genomic_DNA"/>
</dbReference>
<sequence>MPSASAISAIRAIAIAVLFLEVEASRSFETETASELFDALENRSHQSHAGELGEPVDLDGTVAKKGWECGKPADDVPNRELVKNAKKKAQYLIYNWLKKSVCPPSLGEKEQHWVARPPSVLDQKRGKPCKSSITGQEDSIGCMKFHWDLDVGECGSKLVSQVQSPEEKKLNIKAMQDRFTVKGGALTGDGMGRWAMGEG</sequence>
<gene>
    <name evidence="2" type="ORF">C1SCF055_LOCUS23316</name>
</gene>
<feature type="chain" id="PRO_5043270760" evidence="1">
    <location>
        <begin position="25"/>
        <end position="199"/>
    </location>
</feature>
<reference evidence="3 4" key="2">
    <citation type="submission" date="2024-05" db="EMBL/GenBank/DDBJ databases">
        <authorList>
            <person name="Chen Y."/>
            <person name="Shah S."/>
            <person name="Dougan E. K."/>
            <person name="Thang M."/>
            <person name="Chan C."/>
        </authorList>
    </citation>
    <scope>NUCLEOTIDE SEQUENCE [LARGE SCALE GENOMIC DNA]</scope>
</reference>
<name>A0A9P1CT52_9DINO</name>
<reference evidence="2" key="1">
    <citation type="submission" date="2022-10" db="EMBL/GenBank/DDBJ databases">
        <authorList>
            <person name="Chen Y."/>
            <person name="Dougan E. K."/>
            <person name="Chan C."/>
            <person name="Rhodes N."/>
            <person name="Thang M."/>
        </authorList>
    </citation>
    <scope>NUCLEOTIDE SEQUENCE</scope>
</reference>
<comment type="caution">
    <text evidence="2">The sequence shown here is derived from an EMBL/GenBank/DDBJ whole genome shotgun (WGS) entry which is preliminary data.</text>
</comment>
<dbReference type="EMBL" id="CAMXCT020002258">
    <property type="protein sequence ID" value="CAL1150258.1"/>
    <property type="molecule type" value="Genomic_DNA"/>
</dbReference>
<keyword evidence="4" id="KW-1185">Reference proteome</keyword>
<evidence type="ECO:0000313" key="3">
    <source>
        <dbReference type="EMBL" id="CAL4784195.1"/>
    </source>
</evidence>
<evidence type="ECO:0000313" key="2">
    <source>
        <dbReference type="EMBL" id="CAI3996883.1"/>
    </source>
</evidence>
<evidence type="ECO:0000313" key="4">
    <source>
        <dbReference type="Proteomes" id="UP001152797"/>
    </source>
</evidence>
<dbReference type="Proteomes" id="UP001152797">
    <property type="component" value="Unassembled WGS sequence"/>
</dbReference>
<proteinExistence type="predicted"/>
<dbReference type="EMBL" id="CAMXCT010002258">
    <property type="protein sequence ID" value="CAI3996883.1"/>
    <property type="molecule type" value="Genomic_DNA"/>
</dbReference>
<protein>
    <submittedName>
        <fullName evidence="2">Uncharacterized protein</fullName>
    </submittedName>
</protein>
<evidence type="ECO:0000256" key="1">
    <source>
        <dbReference type="SAM" id="SignalP"/>
    </source>
</evidence>
<keyword evidence="1" id="KW-0732">Signal</keyword>
<organism evidence="2">
    <name type="scientific">Cladocopium goreaui</name>
    <dbReference type="NCBI Taxonomy" id="2562237"/>
    <lineage>
        <taxon>Eukaryota</taxon>
        <taxon>Sar</taxon>
        <taxon>Alveolata</taxon>
        <taxon>Dinophyceae</taxon>
        <taxon>Suessiales</taxon>
        <taxon>Symbiodiniaceae</taxon>
        <taxon>Cladocopium</taxon>
    </lineage>
</organism>
<feature type="signal peptide" evidence="1">
    <location>
        <begin position="1"/>
        <end position="24"/>
    </location>
</feature>
<dbReference type="AlphaFoldDB" id="A0A9P1CT52"/>